<organism evidence="2">
    <name type="scientific">Ceratitis capitata</name>
    <name type="common">Mediterranean fruit fly</name>
    <name type="synonym">Tephritis capitata</name>
    <dbReference type="NCBI Taxonomy" id="7213"/>
    <lineage>
        <taxon>Eukaryota</taxon>
        <taxon>Metazoa</taxon>
        <taxon>Ecdysozoa</taxon>
        <taxon>Arthropoda</taxon>
        <taxon>Hexapoda</taxon>
        <taxon>Insecta</taxon>
        <taxon>Pterygota</taxon>
        <taxon>Neoptera</taxon>
        <taxon>Endopterygota</taxon>
        <taxon>Diptera</taxon>
        <taxon>Brachycera</taxon>
        <taxon>Muscomorpha</taxon>
        <taxon>Tephritoidea</taxon>
        <taxon>Tephritidae</taxon>
        <taxon>Ceratitis</taxon>
        <taxon>Ceratitis</taxon>
    </lineage>
</organism>
<dbReference type="OrthoDB" id="5560627at2759"/>
<feature type="compositionally biased region" description="Acidic residues" evidence="1">
    <location>
        <begin position="1"/>
        <end position="14"/>
    </location>
</feature>
<dbReference type="EMBL" id="GAMC01019310">
    <property type="protein sequence ID" value="JAB87245.1"/>
    <property type="molecule type" value="mRNA"/>
</dbReference>
<feature type="non-terminal residue" evidence="2">
    <location>
        <position position="134"/>
    </location>
</feature>
<protein>
    <submittedName>
        <fullName evidence="2">Uncharacterized protein</fullName>
    </submittedName>
</protein>
<evidence type="ECO:0000313" key="2">
    <source>
        <dbReference type="EMBL" id="JAB87245.1"/>
    </source>
</evidence>
<proteinExistence type="evidence at transcript level"/>
<reference evidence="2" key="1">
    <citation type="submission" date="2013-07" db="EMBL/GenBank/DDBJ databases">
        <authorList>
            <person name="Geib S."/>
        </authorList>
    </citation>
    <scope>NUCLEOTIDE SEQUENCE</scope>
</reference>
<accession>W8AG15</accession>
<sequence>DDDDDDDNNDDDNDINVRTNVDDDVGSNSNDVDNDVAAGAHLQRQIAYRHNRRHVIRATDAVKTEQHIADAHIDVADENQPSELYDDDDYDYDNDCHSDCDHKIIDSNYNCHYKRCRQEAAIRSQHAQHQQQQQ</sequence>
<evidence type="ECO:0000256" key="1">
    <source>
        <dbReference type="SAM" id="MobiDB-lite"/>
    </source>
</evidence>
<name>W8AG15_CERCA</name>
<feature type="region of interest" description="Disordered" evidence="1">
    <location>
        <begin position="1"/>
        <end position="34"/>
    </location>
</feature>
<reference evidence="2" key="2">
    <citation type="journal article" date="2014" name="BMC Genomics">
        <title>A genomic perspective to assessing quality of mass-reared SIT flies used in Mediterranean fruit fly (Ceratitis capitata) eradication in California.</title>
        <authorList>
            <person name="Calla B."/>
            <person name="Hall B."/>
            <person name="Hou S."/>
            <person name="Geib S.M."/>
        </authorList>
    </citation>
    <scope>NUCLEOTIDE SEQUENCE</scope>
</reference>
<feature type="non-terminal residue" evidence="2">
    <location>
        <position position="1"/>
    </location>
</feature>
<dbReference type="AlphaFoldDB" id="W8AG15"/>